<name>A0A0S1MJR6_PHAPC</name>
<keyword evidence="1" id="KW-0732">Signal</keyword>
<accession>A0A0S1MJR6</accession>
<feature type="chain" id="PRO_5006589000" evidence="1">
    <location>
        <begin position="24"/>
        <end position="80"/>
    </location>
</feature>
<organism evidence="2">
    <name type="scientific">Phakopsora pachyrhizi</name>
    <name type="common">Asian soybean rust disease fungus</name>
    <dbReference type="NCBI Taxonomy" id="170000"/>
    <lineage>
        <taxon>Eukaryota</taxon>
        <taxon>Fungi</taxon>
        <taxon>Dikarya</taxon>
        <taxon>Basidiomycota</taxon>
        <taxon>Pucciniomycotina</taxon>
        <taxon>Pucciniomycetes</taxon>
        <taxon>Pucciniales</taxon>
        <taxon>Phakopsoraceae</taxon>
        <taxon>Phakopsora</taxon>
    </lineage>
</organism>
<dbReference type="AlphaFoldDB" id="A0A0S1MJR6"/>
<protein>
    <submittedName>
        <fullName evidence="2">Uncharacterized protein</fullName>
    </submittedName>
</protein>
<evidence type="ECO:0000313" key="2">
    <source>
        <dbReference type="EMBL" id="ALL41105.1"/>
    </source>
</evidence>
<dbReference type="EMBL" id="KT247015">
    <property type="protein sequence ID" value="ALL41105.1"/>
    <property type="molecule type" value="mRNA"/>
</dbReference>
<proteinExistence type="evidence at transcript level"/>
<sequence>MLMINGRLAILALLTITSSIVSAKNRHKRDNISLTIEKPQASDILGTLQPTGNLKLVTLGAGQQLYICNGTSWIADGAGK</sequence>
<feature type="signal peptide" evidence="1">
    <location>
        <begin position="1"/>
        <end position="23"/>
    </location>
</feature>
<evidence type="ECO:0000256" key="1">
    <source>
        <dbReference type="SAM" id="SignalP"/>
    </source>
</evidence>
<reference evidence="2" key="1">
    <citation type="submission" date="2015-07" db="EMBL/GenBank/DDBJ databases">
        <title>Elucidating the P. pachyrhizi secretome and potential effectors.</title>
        <authorList>
            <person name="de Carvalho M.C.C.G."/>
            <person name="Nascimento L.C."/>
            <person name="Darben L.M."/>
            <person name="Polizel-Podanosqui A.M."/>
            <person name="Lopes-Caitar V.S."/>
            <person name="Rocha C.S."/>
            <person name="Qi M."/>
            <person name="Carazolle M."/>
            <person name="Kuwahara M.K."/>
            <person name="Pereira G.A.G."/>
            <person name="Abdelnoor R.V."/>
            <person name="Whitham S.A."/>
            <person name="Marcelino-Guimaraes F.C."/>
        </authorList>
    </citation>
    <scope>NUCLEOTIDE SEQUENCE</scope>
</reference>